<reference evidence="5 6" key="1">
    <citation type="journal article" date="2014" name="BMC Genomics">
        <title>Architecture and functions of a multipartite genome of the methylotrophic bacterium Paracoccus aminophilus JCM 7686, containing primary and secondary chromids.</title>
        <authorList>
            <person name="Dziewit L."/>
            <person name="Czarnecki J."/>
            <person name="Wibberg D."/>
            <person name="Radlinska M."/>
            <person name="Mrozek P."/>
            <person name="Szymczak M."/>
            <person name="Schluter A."/>
            <person name="Puhler A."/>
            <person name="Bartosik D."/>
        </authorList>
    </citation>
    <scope>NUCLEOTIDE SEQUENCE [LARGE SCALE GENOMIC DNA]</scope>
    <source>
        <strain evidence="5">JCM 7686</strain>
    </source>
</reference>
<keyword evidence="2 5" id="KW-0378">Hydrolase</keyword>
<dbReference type="GO" id="GO:0009254">
    <property type="term" value="P:peptidoglycan turnover"/>
    <property type="evidence" value="ECO:0007669"/>
    <property type="project" value="TreeGrafter"/>
</dbReference>
<keyword evidence="3 5" id="KW-0326">Glycosidase</keyword>
<name>S5YUP4_PARAH</name>
<dbReference type="OrthoDB" id="9786661at2"/>
<protein>
    <submittedName>
        <fullName evidence="5">Beta-N-acetylhexosaminidase</fullName>
        <ecNumber evidence="5">3.2.1.52</ecNumber>
    </submittedName>
</protein>
<dbReference type="InterPro" id="IPR001764">
    <property type="entry name" value="Glyco_hydro_3_N"/>
</dbReference>
<dbReference type="HOGENOM" id="CLU_008392_0_3_5"/>
<dbReference type="InterPro" id="IPR050226">
    <property type="entry name" value="NagZ_Beta-hexosaminidase"/>
</dbReference>
<evidence type="ECO:0000256" key="3">
    <source>
        <dbReference type="ARBA" id="ARBA00023295"/>
    </source>
</evidence>
<accession>S5YUP4</accession>
<dbReference type="GO" id="GO:0005975">
    <property type="term" value="P:carbohydrate metabolic process"/>
    <property type="evidence" value="ECO:0007669"/>
    <property type="project" value="InterPro"/>
</dbReference>
<sequence>MTISTDAYAVLLPAIGDLTLTEPLARYLDEGGVALLIGETREEYLARRMSDTRRATETADDLKALIGEVRRRAGRALIALDQEPAGIARLHALVPEFPDRATLHRMPDAEIEALSAEVAQAAREIGVSMFLSPVLDVVSGANPWLEGRHLGADPAEVARITSAYIRGVEGAGIISVAKHYPGHHDIDGDPAIDIATVTDDKAALERGLLPFRAAIEARGRAVMTGPALVPALDPDMPSSLSGKTIASLRDLGFTGLVVSDDLDAIGTLRGQRDVPTAAVEALNAGADLLLLSAENHLPAIRDRIVAAVEDGTLSAARLAEAAARVRALAG</sequence>
<dbReference type="EC" id="3.2.1.52" evidence="5"/>
<evidence type="ECO:0000313" key="5">
    <source>
        <dbReference type="EMBL" id="AGT08946.1"/>
    </source>
</evidence>
<dbReference type="AlphaFoldDB" id="S5YUP4"/>
<dbReference type="RefSeq" id="WP_020950584.1">
    <property type="nucleotide sequence ID" value="NC_022041.1"/>
</dbReference>
<evidence type="ECO:0000256" key="1">
    <source>
        <dbReference type="ARBA" id="ARBA00005336"/>
    </source>
</evidence>
<organism evidence="5 6">
    <name type="scientific">Paracoccus aminophilus JCM 7686</name>
    <dbReference type="NCBI Taxonomy" id="1367847"/>
    <lineage>
        <taxon>Bacteria</taxon>
        <taxon>Pseudomonadati</taxon>
        <taxon>Pseudomonadota</taxon>
        <taxon>Alphaproteobacteria</taxon>
        <taxon>Rhodobacterales</taxon>
        <taxon>Paracoccaceae</taxon>
        <taxon>Paracoccus</taxon>
    </lineage>
</organism>
<dbReference type="PANTHER" id="PTHR30480:SF16">
    <property type="entry name" value="GLYCOSIDE HYDROLASE FAMILY 3 DOMAIN PROTEIN"/>
    <property type="match status" value="1"/>
</dbReference>
<proteinExistence type="inferred from homology"/>
<comment type="similarity">
    <text evidence="1">Belongs to the glycosyl hydrolase 3 family.</text>
</comment>
<dbReference type="Pfam" id="PF00933">
    <property type="entry name" value="Glyco_hydro_3"/>
    <property type="match status" value="1"/>
</dbReference>
<dbReference type="InterPro" id="IPR017853">
    <property type="entry name" value="GH"/>
</dbReference>
<keyword evidence="6" id="KW-1185">Reference proteome</keyword>
<dbReference type="SUPFAM" id="SSF51445">
    <property type="entry name" value="(Trans)glycosidases"/>
    <property type="match status" value="1"/>
</dbReference>
<dbReference type="Gene3D" id="3.20.20.300">
    <property type="entry name" value="Glycoside hydrolase, family 3, N-terminal domain"/>
    <property type="match status" value="1"/>
</dbReference>
<feature type="domain" description="Glycoside hydrolase family 3 N-terminal" evidence="4">
    <location>
        <begin position="49"/>
        <end position="326"/>
    </location>
</feature>
<dbReference type="eggNOG" id="COG1472">
    <property type="taxonomic scope" value="Bacteria"/>
</dbReference>
<gene>
    <name evidence="5" type="ORF">JCM7686_1845</name>
</gene>
<dbReference type="EMBL" id="CP006650">
    <property type="protein sequence ID" value="AGT08946.1"/>
    <property type="molecule type" value="Genomic_DNA"/>
</dbReference>
<dbReference type="PATRIC" id="fig|1367847.3.peg.1830"/>
<evidence type="ECO:0000313" key="6">
    <source>
        <dbReference type="Proteomes" id="UP000015480"/>
    </source>
</evidence>
<dbReference type="Proteomes" id="UP000015480">
    <property type="component" value="Chromosome"/>
</dbReference>
<dbReference type="KEGG" id="pami:JCM7686_1845"/>
<dbReference type="PANTHER" id="PTHR30480">
    <property type="entry name" value="BETA-HEXOSAMINIDASE-RELATED"/>
    <property type="match status" value="1"/>
</dbReference>
<evidence type="ECO:0000259" key="4">
    <source>
        <dbReference type="Pfam" id="PF00933"/>
    </source>
</evidence>
<dbReference type="GO" id="GO:0004563">
    <property type="term" value="F:beta-N-acetylhexosaminidase activity"/>
    <property type="evidence" value="ECO:0007669"/>
    <property type="project" value="UniProtKB-EC"/>
</dbReference>
<dbReference type="STRING" id="1367847.JCM7686_1845"/>
<dbReference type="InterPro" id="IPR036962">
    <property type="entry name" value="Glyco_hydro_3_N_sf"/>
</dbReference>
<evidence type="ECO:0000256" key="2">
    <source>
        <dbReference type="ARBA" id="ARBA00022801"/>
    </source>
</evidence>